<organism evidence="2 3">
    <name type="scientific">Pelagomonas calceolata</name>
    <dbReference type="NCBI Taxonomy" id="35677"/>
    <lineage>
        <taxon>Eukaryota</taxon>
        <taxon>Sar</taxon>
        <taxon>Stramenopiles</taxon>
        <taxon>Ochrophyta</taxon>
        <taxon>Pelagophyceae</taxon>
        <taxon>Pelagomonadales</taxon>
        <taxon>Pelagomonadaceae</taxon>
        <taxon>Pelagomonas</taxon>
    </lineage>
</organism>
<evidence type="ECO:0000256" key="1">
    <source>
        <dbReference type="SAM" id="Phobius"/>
    </source>
</evidence>
<dbReference type="EMBL" id="CAKKNE010000004">
    <property type="protein sequence ID" value="CAH0373471.1"/>
    <property type="molecule type" value="Genomic_DNA"/>
</dbReference>
<name>A0A8J2SRZ2_9STRA</name>
<feature type="transmembrane region" description="Helical" evidence="1">
    <location>
        <begin position="62"/>
        <end position="83"/>
    </location>
</feature>
<evidence type="ECO:0000313" key="3">
    <source>
        <dbReference type="Proteomes" id="UP000789595"/>
    </source>
</evidence>
<comment type="caution">
    <text evidence="2">The sequence shown here is derived from an EMBL/GenBank/DDBJ whole genome shotgun (WGS) entry which is preliminary data.</text>
</comment>
<keyword evidence="1" id="KW-0812">Transmembrane</keyword>
<reference evidence="2" key="1">
    <citation type="submission" date="2021-11" db="EMBL/GenBank/DDBJ databases">
        <authorList>
            <consortium name="Genoscope - CEA"/>
            <person name="William W."/>
        </authorList>
    </citation>
    <scope>NUCLEOTIDE SEQUENCE</scope>
</reference>
<gene>
    <name evidence="2" type="ORF">PECAL_4P06750</name>
</gene>
<dbReference type="Proteomes" id="UP000789595">
    <property type="component" value="Unassembled WGS sequence"/>
</dbReference>
<keyword evidence="1" id="KW-0472">Membrane</keyword>
<accession>A0A8J2SRZ2</accession>
<keyword evidence="1" id="KW-1133">Transmembrane helix</keyword>
<dbReference type="AlphaFoldDB" id="A0A8J2SRZ2"/>
<protein>
    <submittedName>
        <fullName evidence="2">Uncharacterized protein</fullName>
    </submittedName>
</protein>
<sequence length="438" mass="48115">MLQAGHRRNNSGDVGLWRRPASDEEEVARGMRSRRSRSELVMTRGDAFDRRPRHQRRRQRRLRTCAAVVVATLVGACAVAAVAQRRAIAPIIALADVARASAFDRCAWRDPRAVAVLTPFKAGGKSLVSALGELKLRTERYAIKELPVWRPGQSSTVMRRQRKSIKRLVEKSIKAAGRGVLKGAGPRPQDDPDVAVVAVTRNPREALASAYAELNRDEGPAGPPSVDECALDQRCARAFGLARLCSAQTLALCGGDEACLPDAEGRASREAIDLALLALNNSVLITIPSERLDIDGYATLETLLPTYFRGLRQAAPPRPPFQRRDRSQGAAARALRRLCDADQQIFDAAALIYQRRAKECEAAAREYEHAVELRHARLALNRRRERQGLAEAATLQPLAERRRPERPTRAPTVGAVQRLARRAPFAEGLVRGADDGPS</sequence>
<evidence type="ECO:0000313" key="2">
    <source>
        <dbReference type="EMBL" id="CAH0373471.1"/>
    </source>
</evidence>
<proteinExistence type="predicted"/>
<keyword evidence="3" id="KW-1185">Reference proteome</keyword>